<feature type="compositionally biased region" description="Low complexity" evidence="1">
    <location>
        <begin position="1"/>
        <end position="21"/>
    </location>
</feature>
<reference evidence="2 3" key="1">
    <citation type="journal article" date="2020" name="Nature">
        <title>Six reference-quality genomes reveal evolution of bat adaptations.</title>
        <authorList>
            <person name="Jebb D."/>
            <person name="Huang Z."/>
            <person name="Pippel M."/>
            <person name="Hughes G.M."/>
            <person name="Lavrichenko K."/>
            <person name="Devanna P."/>
            <person name="Winkler S."/>
            <person name="Jermiin L.S."/>
            <person name="Skirmuntt E.C."/>
            <person name="Katzourakis A."/>
            <person name="Burkitt-Gray L."/>
            <person name="Ray D.A."/>
            <person name="Sullivan K.A.M."/>
            <person name="Roscito J.G."/>
            <person name="Kirilenko B.M."/>
            <person name="Davalos L.M."/>
            <person name="Corthals A.P."/>
            <person name="Power M.L."/>
            <person name="Jones G."/>
            <person name="Ransome R.D."/>
            <person name="Dechmann D.K.N."/>
            <person name="Locatelli A.G."/>
            <person name="Puechmaille S.J."/>
            <person name="Fedrigo O."/>
            <person name="Jarvis E.D."/>
            <person name="Hiller M."/>
            <person name="Vernes S.C."/>
            <person name="Myers E.W."/>
            <person name="Teeling E.C."/>
        </authorList>
    </citation>
    <scope>NUCLEOTIDE SEQUENCE [LARGE SCALE GENOMIC DNA]</scope>
    <source>
        <strain evidence="2">Bat1K_MPI-CBG_1</strain>
    </source>
</reference>
<evidence type="ECO:0000256" key="1">
    <source>
        <dbReference type="SAM" id="MobiDB-lite"/>
    </source>
</evidence>
<organism evidence="2 3">
    <name type="scientific">Phyllostomus discolor</name>
    <name type="common">pale spear-nosed bat</name>
    <dbReference type="NCBI Taxonomy" id="89673"/>
    <lineage>
        <taxon>Eukaryota</taxon>
        <taxon>Metazoa</taxon>
        <taxon>Chordata</taxon>
        <taxon>Craniata</taxon>
        <taxon>Vertebrata</taxon>
        <taxon>Euteleostomi</taxon>
        <taxon>Mammalia</taxon>
        <taxon>Eutheria</taxon>
        <taxon>Laurasiatheria</taxon>
        <taxon>Chiroptera</taxon>
        <taxon>Yangochiroptera</taxon>
        <taxon>Phyllostomidae</taxon>
        <taxon>Phyllostominae</taxon>
        <taxon>Phyllostomus</taxon>
    </lineage>
</organism>
<feature type="region of interest" description="Disordered" evidence="1">
    <location>
        <begin position="1"/>
        <end position="22"/>
    </location>
</feature>
<dbReference type="EMBL" id="JABVXQ010000010">
    <property type="protein sequence ID" value="KAF6087413.1"/>
    <property type="molecule type" value="Genomic_DNA"/>
</dbReference>
<gene>
    <name evidence="2" type="ORF">HJG60_001380</name>
</gene>
<evidence type="ECO:0000313" key="3">
    <source>
        <dbReference type="Proteomes" id="UP000664940"/>
    </source>
</evidence>
<name>A0A833Z705_9CHIR</name>
<accession>A0A833Z705</accession>
<comment type="caution">
    <text evidence="2">The sequence shown here is derived from an EMBL/GenBank/DDBJ whole genome shotgun (WGS) entry which is preliminary data.</text>
</comment>
<protein>
    <submittedName>
        <fullName evidence="2">Brain enriched myelin associated protein 1</fullName>
    </submittedName>
</protein>
<dbReference type="Proteomes" id="UP000664940">
    <property type="component" value="Unassembled WGS sequence"/>
</dbReference>
<proteinExistence type="predicted"/>
<sequence length="112" mass="12476">MGTSPQRDPRSGGSPSGASSRAWDQSGCWMLKCKQTPYPLDPLANPSKQIATVPTKPSRHRDASSPPRPPQTLSTCIFPLPDGHRMKFCLQTKPELLSIEVYNLRLWSDLSW</sequence>
<dbReference type="AlphaFoldDB" id="A0A833Z705"/>
<feature type="region of interest" description="Disordered" evidence="1">
    <location>
        <begin position="40"/>
        <end position="74"/>
    </location>
</feature>
<evidence type="ECO:0000313" key="2">
    <source>
        <dbReference type="EMBL" id="KAF6087413.1"/>
    </source>
</evidence>